<comment type="caution">
    <text evidence="3">The sequence shown here is derived from an EMBL/GenBank/DDBJ whole genome shotgun (WGS) entry which is preliminary data.</text>
</comment>
<proteinExistence type="predicted"/>
<dbReference type="Gene3D" id="1.10.287.1700">
    <property type="match status" value="1"/>
</dbReference>
<feature type="coiled-coil region" evidence="1">
    <location>
        <begin position="18"/>
        <end position="45"/>
    </location>
</feature>
<keyword evidence="4" id="KW-1185">Reference proteome</keyword>
<evidence type="ECO:0000313" key="3">
    <source>
        <dbReference type="EMBL" id="MFD2234965.1"/>
    </source>
</evidence>
<feature type="compositionally biased region" description="Basic and acidic residues" evidence="2">
    <location>
        <begin position="111"/>
        <end position="127"/>
    </location>
</feature>
<evidence type="ECO:0000256" key="2">
    <source>
        <dbReference type="SAM" id="MobiDB-lite"/>
    </source>
</evidence>
<dbReference type="EMBL" id="JBHUIY010000032">
    <property type="protein sequence ID" value="MFD2234965.1"/>
    <property type="molecule type" value="Genomic_DNA"/>
</dbReference>
<organism evidence="3 4">
    <name type="scientific">Phaeospirillum tilakii</name>
    <dbReference type="NCBI Taxonomy" id="741673"/>
    <lineage>
        <taxon>Bacteria</taxon>
        <taxon>Pseudomonadati</taxon>
        <taxon>Pseudomonadota</taxon>
        <taxon>Alphaproteobacteria</taxon>
        <taxon>Rhodospirillales</taxon>
        <taxon>Rhodospirillaceae</taxon>
        <taxon>Phaeospirillum</taxon>
    </lineage>
</organism>
<dbReference type="RefSeq" id="WP_377317699.1">
    <property type="nucleotide sequence ID" value="NZ_JBHUIY010000032.1"/>
</dbReference>
<dbReference type="InterPro" id="IPR053716">
    <property type="entry name" value="Flag_assembly_chemotaxis_eff"/>
</dbReference>
<sequence>MAGAKGLATLIRLAKWNVDEKRRALTALQAREEQILAEIHAAEVQLAEEQRLAASDATGIGAFYGAYAQAWLDRRAQRFGQLAAVREEILRARDELAEAFTELKTYEITDRERRKRAQQERDRKEQAFLDEVGLTMHRRRPTEDTEG</sequence>
<name>A0ABW5CCJ3_9PROT</name>
<protein>
    <recommendedName>
        <fullName evidence="5">Flagellar FliJ protein</fullName>
    </recommendedName>
</protein>
<keyword evidence="1" id="KW-0175">Coiled coil</keyword>
<feature type="region of interest" description="Disordered" evidence="2">
    <location>
        <begin position="111"/>
        <end position="147"/>
    </location>
</feature>
<reference evidence="4" key="1">
    <citation type="journal article" date="2019" name="Int. J. Syst. Evol. Microbiol.">
        <title>The Global Catalogue of Microorganisms (GCM) 10K type strain sequencing project: providing services to taxonomists for standard genome sequencing and annotation.</title>
        <authorList>
            <consortium name="The Broad Institute Genomics Platform"/>
            <consortium name="The Broad Institute Genome Sequencing Center for Infectious Disease"/>
            <person name="Wu L."/>
            <person name="Ma J."/>
        </authorList>
    </citation>
    <scope>NUCLEOTIDE SEQUENCE [LARGE SCALE GENOMIC DNA]</scope>
    <source>
        <strain evidence="4">KCTC 15012</strain>
    </source>
</reference>
<evidence type="ECO:0008006" key="5">
    <source>
        <dbReference type="Google" id="ProtNLM"/>
    </source>
</evidence>
<evidence type="ECO:0000256" key="1">
    <source>
        <dbReference type="SAM" id="Coils"/>
    </source>
</evidence>
<dbReference type="Proteomes" id="UP001597296">
    <property type="component" value="Unassembled WGS sequence"/>
</dbReference>
<evidence type="ECO:0000313" key="4">
    <source>
        <dbReference type="Proteomes" id="UP001597296"/>
    </source>
</evidence>
<accession>A0ABW5CCJ3</accession>
<gene>
    <name evidence="3" type="ORF">ACFSNB_14220</name>
</gene>